<dbReference type="InterPro" id="IPR036038">
    <property type="entry name" value="Aminotransferase-like"/>
</dbReference>
<gene>
    <name evidence="1" type="ORF">HCU67_12890</name>
</gene>
<accession>A0ABX1GUW1</accession>
<dbReference type="Gene3D" id="3.20.10.10">
    <property type="entry name" value="D-amino Acid Aminotransferase, subunit A, domain 2"/>
    <property type="match status" value="1"/>
</dbReference>
<organism evidence="1 2">
    <name type="scientific">Croceivirga thetidis</name>
    <dbReference type="NCBI Taxonomy" id="2721623"/>
    <lineage>
        <taxon>Bacteria</taxon>
        <taxon>Pseudomonadati</taxon>
        <taxon>Bacteroidota</taxon>
        <taxon>Flavobacteriia</taxon>
        <taxon>Flavobacteriales</taxon>
        <taxon>Flavobacteriaceae</taxon>
        <taxon>Croceivirga</taxon>
    </lineage>
</organism>
<dbReference type="EMBL" id="JAAWWL010000002">
    <property type="protein sequence ID" value="NKI32846.1"/>
    <property type="molecule type" value="Genomic_DNA"/>
</dbReference>
<dbReference type="Pfam" id="PF01063">
    <property type="entry name" value="Aminotran_4"/>
    <property type="match status" value="1"/>
</dbReference>
<proteinExistence type="predicted"/>
<keyword evidence="2" id="KW-1185">Reference proteome</keyword>
<dbReference type="InterPro" id="IPR043132">
    <property type="entry name" value="BCAT-like_C"/>
</dbReference>
<dbReference type="Gene3D" id="3.30.470.10">
    <property type="match status" value="1"/>
</dbReference>
<dbReference type="SUPFAM" id="SSF56752">
    <property type="entry name" value="D-aminoacid aminotransferase-like PLP-dependent enzymes"/>
    <property type="match status" value="1"/>
</dbReference>
<comment type="caution">
    <text evidence="1">The sequence shown here is derived from an EMBL/GenBank/DDBJ whole genome shotgun (WGS) entry which is preliminary data.</text>
</comment>
<evidence type="ECO:0008006" key="3">
    <source>
        <dbReference type="Google" id="ProtNLM"/>
    </source>
</evidence>
<protein>
    <recommendedName>
        <fullName evidence="3">4-amino-4-deoxychorismate lyase</fullName>
    </recommendedName>
</protein>
<sequence length="199" mass="23556">MFPLFESVCVSNGKIQNADFHQKRFEQSFKKFYWKQPSFELFDEISIPSDFQKGKVKLRISYNETRKNFSFQNYKAKKIERIQLVEHNTIDYELKFEDRAVLNELYEQRGDCDDVLIVKNGNITDTSYANIIFYDGDNWLTPSTPLLKGTKRAQLLKSKLIWEDEILKEDLKSFKGFQLINAMLDFNPRHILPIEAVQH</sequence>
<reference evidence="1 2" key="1">
    <citation type="submission" date="2020-04" db="EMBL/GenBank/DDBJ databases">
        <authorList>
            <person name="Yoon J."/>
        </authorList>
    </citation>
    <scope>NUCLEOTIDE SEQUENCE [LARGE SCALE GENOMIC DNA]</scope>
    <source>
        <strain evidence="1 2">DJ-13</strain>
    </source>
</reference>
<dbReference type="Proteomes" id="UP000718451">
    <property type="component" value="Unassembled WGS sequence"/>
</dbReference>
<name>A0ABX1GUW1_9FLAO</name>
<dbReference type="RefSeq" id="WP_168553016.1">
    <property type="nucleotide sequence ID" value="NZ_JAAWWL010000002.1"/>
</dbReference>
<dbReference type="InterPro" id="IPR043131">
    <property type="entry name" value="BCAT-like_N"/>
</dbReference>
<evidence type="ECO:0000313" key="1">
    <source>
        <dbReference type="EMBL" id="NKI32846.1"/>
    </source>
</evidence>
<evidence type="ECO:0000313" key="2">
    <source>
        <dbReference type="Proteomes" id="UP000718451"/>
    </source>
</evidence>
<dbReference type="InterPro" id="IPR001544">
    <property type="entry name" value="Aminotrans_IV"/>
</dbReference>